<dbReference type="EMBL" id="JBHTJT010000048">
    <property type="protein sequence ID" value="MFD0981824.1"/>
    <property type="molecule type" value="Genomic_DNA"/>
</dbReference>
<sequence length="622" mass="69494">MTDRRRKRSRTSPPMPSQSSERSSPEGVNLTEHHVICGTATGRKRPEALLLSIDGADVVAELRVSQLTRRMVSELPDILADLLEVAAFVYAADSAIRRGGPAAEMMGAAWRRDLHFEIPVRCLDHWQDAETSELLCKTLGFLSDDTYAFSFREHDGRPIEATIPFKFGRNEGWVPDEVMMFSGGLDSLAGAVEALVERQKTLALVSHHSAPSMGKVQRFLAQTLRDRTNRNQVRHFSVHATMLDQGLKERTHRARSFLFAALGLTVAHGFGLRRVDFYENGIVSLNLPPLAQFVGARATRSTHPQALAGISQLFSRLIGKDVTVANPYFWRTKKDVVTRISELGFADQIMHSRSCANVRATSKMKPHCGRCSQCIDRRFAILGAGLEACDPSEAYDVDLLTGPRLREDRELSLAYVRNARAYRSISPTDLMRRQPEVARAIGHLGLEARNSLQRIADLFNRHGRAVTSVMERALNEGAVAPDSLMALYAAGDMEPETGPQPTAEPDTQPVLIEIDAQRKRALVDGKLILQRTAFSTMETLAEAHLKSLGEGLAPEDFRTLKASTLRSHWDLVEESAVRRRIQALRRRLMDGLGEQFASLVENHPWHGYRLRPEMVTIRRCEL</sequence>
<dbReference type="Gene3D" id="3.40.50.620">
    <property type="entry name" value="HUPs"/>
    <property type="match status" value="1"/>
</dbReference>
<proteinExistence type="predicted"/>
<dbReference type="InterPro" id="IPR014729">
    <property type="entry name" value="Rossmann-like_a/b/a_fold"/>
</dbReference>
<feature type="compositionally biased region" description="Basic residues" evidence="1">
    <location>
        <begin position="1"/>
        <end position="10"/>
    </location>
</feature>
<dbReference type="Proteomes" id="UP001597108">
    <property type="component" value="Unassembled WGS sequence"/>
</dbReference>
<comment type="caution">
    <text evidence="2">The sequence shown here is derived from an EMBL/GenBank/DDBJ whole genome shotgun (WGS) entry which is preliminary data.</text>
</comment>
<keyword evidence="3" id="KW-1185">Reference proteome</keyword>
<evidence type="ECO:0000313" key="3">
    <source>
        <dbReference type="Proteomes" id="UP001597108"/>
    </source>
</evidence>
<dbReference type="RefSeq" id="WP_386077062.1">
    <property type="nucleotide sequence ID" value="NZ_JBHTJT010000048.1"/>
</dbReference>
<protein>
    <recommendedName>
        <fullName evidence="4">7-cyano-7-deazaguanine synthase</fullName>
    </recommendedName>
</protein>
<evidence type="ECO:0000313" key="2">
    <source>
        <dbReference type="EMBL" id="MFD0981824.1"/>
    </source>
</evidence>
<name>A0ABW3IVJ1_9RHOB</name>
<dbReference type="SUPFAM" id="SSF52402">
    <property type="entry name" value="Adenine nucleotide alpha hydrolases-like"/>
    <property type="match status" value="1"/>
</dbReference>
<evidence type="ECO:0000256" key="1">
    <source>
        <dbReference type="SAM" id="MobiDB-lite"/>
    </source>
</evidence>
<evidence type="ECO:0008006" key="4">
    <source>
        <dbReference type="Google" id="ProtNLM"/>
    </source>
</evidence>
<reference evidence="3" key="1">
    <citation type="journal article" date="2019" name="Int. J. Syst. Evol. Microbiol.">
        <title>The Global Catalogue of Microorganisms (GCM) 10K type strain sequencing project: providing services to taxonomists for standard genome sequencing and annotation.</title>
        <authorList>
            <consortium name="The Broad Institute Genomics Platform"/>
            <consortium name="The Broad Institute Genome Sequencing Center for Infectious Disease"/>
            <person name="Wu L."/>
            <person name="Ma J."/>
        </authorList>
    </citation>
    <scope>NUCLEOTIDE SEQUENCE [LARGE SCALE GENOMIC DNA]</scope>
    <source>
        <strain evidence="3">CCUG 60524</strain>
    </source>
</reference>
<gene>
    <name evidence="2" type="ORF">ACFQ2S_19490</name>
</gene>
<organism evidence="2 3">
    <name type="scientific">Tropicimonas aquimaris</name>
    <dbReference type="NCBI Taxonomy" id="914152"/>
    <lineage>
        <taxon>Bacteria</taxon>
        <taxon>Pseudomonadati</taxon>
        <taxon>Pseudomonadota</taxon>
        <taxon>Alphaproteobacteria</taxon>
        <taxon>Rhodobacterales</taxon>
        <taxon>Roseobacteraceae</taxon>
        <taxon>Tropicimonas</taxon>
    </lineage>
</organism>
<accession>A0ABW3IVJ1</accession>
<feature type="region of interest" description="Disordered" evidence="1">
    <location>
        <begin position="1"/>
        <end position="29"/>
    </location>
</feature>